<dbReference type="InterPro" id="IPR040190">
    <property type="entry name" value="MURQ/GCKR"/>
</dbReference>
<comment type="catalytic activity">
    <reaction evidence="3">
        <text>N-acetyl-D-muramate 6-phosphate + H2O = N-acetyl-D-glucosamine 6-phosphate + (R)-lactate</text>
        <dbReference type="Rhea" id="RHEA:26410"/>
        <dbReference type="ChEBI" id="CHEBI:15377"/>
        <dbReference type="ChEBI" id="CHEBI:16004"/>
        <dbReference type="ChEBI" id="CHEBI:57513"/>
        <dbReference type="ChEBI" id="CHEBI:58722"/>
        <dbReference type="EC" id="4.2.1.126"/>
    </reaction>
</comment>
<evidence type="ECO:0000256" key="2">
    <source>
        <dbReference type="ARBA" id="ARBA00023277"/>
    </source>
</evidence>
<proteinExistence type="inferred from homology"/>
<dbReference type="Proteomes" id="UP000682416">
    <property type="component" value="Chromosome"/>
</dbReference>
<sequence>MRTEQEIAVHGGTEQDGNGSDGRAADGGAVIVRAPTEARNSGTYDIDLLPALDVLRQINAEDTTVAAAVAAVLPELARAVELGVAALESGAGIHYFGAGTSGRIAALDAAELPPTYGVPPEWVVAHHAGGGEALVRAVEGIEDDWESGRIDAAAVRPGALVVGLAASGRTPYVGGALEAARERSASTVLISANPDAPLASGADVHVGVSTGAEVIAGSTRMKAGTAQKLLLNAFSTAVMVRIGRTYSNLMVGVDATNGKLRGRVVTILVEATGLTEEVCAEALSEAEGDTRVALVSLLAEVDAVTAARSLEKARGRVRTALADLGLPGQETPGS</sequence>
<dbReference type="GO" id="GO:0046348">
    <property type="term" value="P:amino sugar catabolic process"/>
    <property type="evidence" value="ECO:0007669"/>
    <property type="project" value="InterPro"/>
</dbReference>
<dbReference type="PANTHER" id="PTHR10088">
    <property type="entry name" value="GLUCOKINASE REGULATORY PROTEIN"/>
    <property type="match status" value="1"/>
</dbReference>
<evidence type="ECO:0000256" key="3">
    <source>
        <dbReference type="HAMAP-Rule" id="MF_00068"/>
    </source>
</evidence>
<dbReference type="HAMAP" id="MF_00068">
    <property type="entry name" value="MurQ"/>
    <property type="match status" value="1"/>
</dbReference>
<keyword evidence="7" id="KW-1185">Reference proteome</keyword>
<protein>
    <recommendedName>
        <fullName evidence="3">N-acetylmuramic acid 6-phosphate etherase</fullName>
        <shortName evidence="3">MurNAc-6-P etherase</shortName>
        <ecNumber evidence="3">4.2.1.126</ecNumber>
    </recommendedName>
    <alternativeName>
        <fullName evidence="3">N-acetylmuramic acid 6-phosphate hydrolase</fullName>
    </alternativeName>
    <alternativeName>
        <fullName evidence="3">N-acetylmuramic acid 6-phosphate lyase</fullName>
    </alternativeName>
</protein>
<dbReference type="KEGG" id="nec:KGD82_20850"/>
<comment type="miscellaneous">
    <text evidence="3">A lyase-type mechanism (elimination/hydration) is suggested for the cleavage of the lactyl ether bond of MurNAc 6-phosphate, with the formation of an alpha,beta-unsaturated aldehyde intermediate with (E)-stereochemistry, followed by the syn addition of water to give product.</text>
</comment>
<dbReference type="InterPro" id="IPR046348">
    <property type="entry name" value="SIS_dom_sf"/>
</dbReference>
<keyword evidence="1 3" id="KW-0456">Lyase</keyword>
<dbReference type="NCBIfam" id="NF009222">
    <property type="entry name" value="PRK12570.1"/>
    <property type="match status" value="1"/>
</dbReference>
<name>A0A975L8Y5_9ACTN</name>
<feature type="domain" description="SIS" evidence="5">
    <location>
        <begin position="76"/>
        <end position="179"/>
    </location>
</feature>
<dbReference type="Pfam" id="PF22645">
    <property type="entry name" value="GKRP_SIS_N"/>
    <property type="match status" value="1"/>
</dbReference>
<dbReference type="Gene3D" id="1.10.8.1080">
    <property type="match status" value="1"/>
</dbReference>
<comment type="pathway">
    <text evidence="3">Amino-sugar metabolism; N-acetylmuramate degradation.</text>
</comment>
<dbReference type="SUPFAM" id="SSF53697">
    <property type="entry name" value="SIS domain"/>
    <property type="match status" value="1"/>
</dbReference>
<comment type="function">
    <text evidence="3">Specifically catalyzes the cleavage of the D-lactyl ether substituent of MurNAc 6-phosphate, producing GlcNAc 6-phosphate and D-lactate.</text>
</comment>
<keyword evidence="2 3" id="KW-0119">Carbohydrate metabolism</keyword>
<evidence type="ECO:0000313" key="7">
    <source>
        <dbReference type="Proteomes" id="UP000682416"/>
    </source>
</evidence>
<dbReference type="GO" id="GO:0097367">
    <property type="term" value="F:carbohydrate derivative binding"/>
    <property type="evidence" value="ECO:0007669"/>
    <property type="project" value="InterPro"/>
</dbReference>
<dbReference type="PROSITE" id="PS01272">
    <property type="entry name" value="GCKR"/>
    <property type="match status" value="1"/>
</dbReference>
<dbReference type="EMBL" id="CP074402">
    <property type="protein sequence ID" value="QVJ00852.1"/>
    <property type="molecule type" value="Genomic_DNA"/>
</dbReference>
<comment type="similarity">
    <text evidence="3">Belongs to the GCKR-like family. MurNAc-6-P etherase subfamily.</text>
</comment>
<dbReference type="InterPro" id="IPR005486">
    <property type="entry name" value="Glucokinase_regulatory_CS"/>
</dbReference>
<dbReference type="InterPro" id="IPR005488">
    <property type="entry name" value="Etherase_MurQ"/>
</dbReference>
<dbReference type="AlphaFoldDB" id="A0A975L8Y5"/>
<feature type="active site" description="Proton donor" evidence="3">
    <location>
        <position position="111"/>
    </location>
</feature>
<evidence type="ECO:0000256" key="1">
    <source>
        <dbReference type="ARBA" id="ARBA00023239"/>
    </source>
</evidence>
<dbReference type="EC" id="4.2.1.126" evidence="3"/>
<evidence type="ECO:0000313" key="6">
    <source>
        <dbReference type="EMBL" id="QVJ00852.1"/>
    </source>
</evidence>
<evidence type="ECO:0000259" key="5">
    <source>
        <dbReference type="Pfam" id="PF22645"/>
    </source>
</evidence>
<feature type="active site" evidence="3">
    <location>
        <position position="142"/>
    </location>
</feature>
<dbReference type="PANTHER" id="PTHR10088:SF4">
    <property type="entry name" value="GLUCOKINASE REGULATORY PROTEIN"/>
    <property type="match status" value="1"/>
</dbReference>
<dbReference type="Gene3D" id="3.40.50.10490">
    <property type="entry name" value="Glucose-6-phosphate isomerase like protein, domain 1"/>
    <property type="match status" value="1"/>
</dbReference>
<dbReference type="GO" id="GO:0016835">
    <property type="term" value="F:carbon-oxygen lyase activity"/>
    <property type="evidence" value="ECO:0007669"/>
    <property type="project" value="UniProtKB-UniRule"/>
</dbReference>
<comment type="subunit">
    <text evidence="3">Homodimer.</text>
</comment>
<dbReference type="CDD" id="cd05007">
    <property type="entry name" value="SIS_Etherase"/>
    <property type="match status" value="1"/>
</dbReference>
<organism evidence="6 7">
    <name type="scientific">Nocardiopsis eucommiae</name>
    <dbReference type="NCBI Taxonomy" id="2831970"/>
    <lineage>
        <taxon>Bacteria</taxon>
        <taxon>Bacillati</taxon>
        <taxon>Actinomycetota</taxon>
        <taxon>Actinomycetes</taxon>
        <taxon>Streptosporangiales</taxon>
        <taxon>Nocardiopsidaceae</taxon>
        <taxon>Nocardiopsis</taxon>
    </lineage>
</organism>
<evidence type="ECO:0000256" key="4">
    <source>
        <dbReference type="SAM" id="MobiDB-lite"/>
    </source>
</evidence>
<gene>
    <name evidence="3" type="primary">murQ</name>
    <name evidence="6" type="ORF">KGD82_20850</name>
</gene>
<feature type="region of interest" description="Disordered" evidence="4">
    <location>
        <begin position="1"/>
        <end position="26"/>
    </location>
</feature>
<reference evidence="6" key="1">
    <citation type="submission" date="2021-05" db="EMBL/GenBank/DDBJ databases">
        <authorList>
            <person name="Kaiqin L."/>
            <person name="Jian G."/>
        </authorList>
    </citation>
    <scope>NUCLEOTIDE SEQUENCE</scope>
    <source>
        <strain evidence="6">HDS5</strain>
    </source>
</reference>
<dbReference type="GO" id="GO:0009254">
    <property type="term" value="P:peptidoglycan turnover"/>
    <property type="evidence" value="ECO:0007669"/>
    <property type="project" value="TreeGrafter"/>
</dbReference>
<dbReference type="GO" id="GO:0016803">
    <property type="term" value="F:ether hydrolase activity"/>
    <property type="evidence" value="ECO:0007669"/>
    <property type="project" value="TreeGrafter"/>
</dbReference>
<dbReference type="InterPro" id="IPR001347">
    <property type="entry name" value="SIS_dom"/>
</dbReference>
<accession>A0A975L8Y5</accession>
<dbReference type="NCBIfam" id="NF003915">
    <property type="entry name" value="PRK05441.1"/>
    <property type="match status" value="1"/>
</dbReference>